<evidence type="ECO:0000256" key="1">
    <source>
        <dbReference type="ARBA" id="ARBA00006611"/>
    </source>
</evidence>
<keyword evidence="2" id="KW-0472">Membrane</keyword>
<dbReference type="EMBL" id="CP119083">
    <property type="protein sequence ID" value="WEF31460.1"/>
    <property type="molecule type" value="Genomic_DNA"/>
</dbReference>
<proteinExistence type="inferred from homology"/>
<dbReference type="PANTHER" id="PTHR30486:SF6">
    <property type="entry name" value="TYPE IV PILUS RETRACTATION ATPASE PILT"/>
    <property type="match status" value="1"/>
</dbReference>
<keyword evidence="2" id="KW-0547">Nucleotide-binding</keyword>
<dbReference type="Gene3D" id="3.30.450.90">
    <property type="match status" value="1"/>
</dbReference>
<dbReference type="Pfam" id="PF00437">
    <property type="entry name" value="T2SSE"/>
    <property type="match status" value="1"/>
</dbReference>
<evidence type="ECO:0000313" key="4">
    <source>
        <dbReference type="EMBL" id="WEF31460.1"/>
    </source>
</evidence>
<dbReference type="Proteomes" id="UP001216510">
    <property type="component" value="Chromosome"/>
</dbReference>
<sequence length="346" mass="39208">MNAPDRSLRRPRSDGGDNPDMLYAYMAPLRPWLLEDGVTELVINRPGEVWVERRTGWEVFEAPEMTFAACMQLARLIANFNGKAISAEKPVLSASLIYGERVQVVIPPACEEETVSLTIRKPSVLDKTLDELNAEGSFDECKLVSEGLAPFERELLALKESRRIKEFLDLAVRKRRNILVVGKTGSGKTTLSKSLIRSIPADERLITIEDVHEMFLQHHANKVHLFYSREDEGGAKVSPKQALASCLRMKPDRILLAELRGDEAWEFIKSINTGHPGSISTMHANGAMEAFEQLTALIKDSRTGAHLDSDYIKHRLFTTLDVILFYDKYKLKEIYYDPEFKRQQMA</sequence>
<keyword evidence="2" id="KW-0997">Cell inner membrane</keyword>
<keyword evidence="2" id="KW-0067">ATP-binding</keyword>
<dbReference type="InterPro" id="IPR001482">
    <property type="entry name" value="T2SS/T4SS_dom"/>
</dbReference>
<comment type="subcellular location">
    <subcellularLocation>
        <location evidence="2">Cell inner membrane</location>
        <topology evidence="2">Peripheral membrane protein</topology>
        <orientation evidence="2">Cytoplasmic side</orientation>
    </subcellularLocation>
</comment>
<dbReference type="Gene3D" id="3.40.50.300">
    <property type="entry name" value="P-loop containing nucleotide triphosphate hydrolases"/>
    <property type="match status" value="1"/>
</dbReference>
<dbReference type="SUPFAM" id="SSF52540">
    <property type="entry name" value="P-loop containing nucleoside triphosphate hydrolases"/>
    <property type="match status" value="1"/>
</dbReference>
<dbReference type="CDD" id="cd01130">
    <property type="entry name" value="VirB11-like_ATPase"/>
    <property type="match status" value="1"/>
</dbReference>
<organism evidence="4 5">
    <name type="scientific">Pseudoduganella chitinolytica</name>
    <dbReference type="NCBI Taxonomy" id="34070"/>
    <lineage>
        <taxon>Bacteria</taxon>
        <taxon>Pseudomonadati</taxon>
        <taxon>Pseudomonadota</taxon>
        <taxon>Betaproteobacteria</taxon>
        <taxon>Burkholderiales</taxon>
        <taxon>Oxalobacteraceae</taxon>
        <taxon>Telluria group</taxon>
        <taxon>Pseudoduganella</taxon>
    </lineage>
</organism>
<comment type="similarity">
    <text evidence="1 2">Belongs to the GSP E family.</text>
</comment>
<keyword evidence="5" id="KW-1185">Reference proteome</keyword>
<dbReference type="NCBIfam" id="TIGR02788">
    <property type="entry name" value="VirB11"/>
    <property type="match status" value="1"/>
</dbReference>
<dbReference type="PANTHER" id="PTHR30486">
    <property type="entry name" value="TWITCHING MOTILITY PROTEIN PILT"/>
    <property type="match status" value="1"/>
</dbReference>
<evidence type="ECO:0000256" key="2">
    <source>
        <dbReference type="RuleBase" id="RU366071"/>
    </source>
</evidence>
<comment type="function">
    <text evidence="2">Part of the Type IV secretion system.</text>
</comment>
<name>A0ABY8B6F5_9BURK</name>
<dbReference type="RefSeq" id="WP_277414232.1">
    <property type="nucleotide sequence ID" value="NZ_CP119083.1"/>
</dbReference>
<keyword evidence="2" id="KW-1003">Cell membrane</keyword>
<evidence type="ECO:0000259" key="3">
    <source>
        <dbReference type="Pfam" id="PF00437"/>
    </source>
</evidence>
<reference evidence="4 5" key="1">
    <citation type="submission" date="2023-02" db="EMBL/GenBank/DDBJ databases">
        <title>Gemone sequence of Telluria chitinolytica ACM 3522T.</title>
        <authorList>
            <person name="Frediansyah A."/>
            <person name="Miess H."/>
            <person name="Gross H."/>
        </authorList>
    </citation>
    <scope>NUCLEOTIDE SEQUENCE [LARGE SCALE GENOMIC DNA]</scope>
    <source>
        <strain evidence="4 5">ACM 3522</strain>
    </source>
</reference>
<gene>
    <name evidence="4" type="primary">virB11</name>
    <name evidence="4" type="ORF">PX653_18605</name>
</gene>
<dbReference type="InterPro" id="IPR027417">
    <property type="entry name" value="P-loop_NTPase"/>
</dbReference>
<evidence type="ECO:0000313" key="5">
    <source>
        <dbReference type="Proteomes" id="UP001216510"/>
    </source>
</evidence>
<feature type="domain" description="Bacterial type II secretion system protein E" evidence="3">
    <location>
        <begin position="162"/>
        <end position="299"/>
    </location>
</feature>
<dbReference type="InterPro" id="IPR014155">
    <property type="entry name" value="VirB11"/>
</dbReference>
<accession>A0ABY8B6F5</accession>
<dbReference type="InterPro" id="IPR050921">
    <property type="entry name" value="T4SS_GSP_E_ATPase"/>
</dbReference>
<protein>
    <recommendedName>
        <fullName evidence="2">Type IV secretion system protein</fullName>
    </recommendedName>
</protein>